<feature type="domain" description="NAD-specific glutamate dehydrogenase C-terminal" evidence="3">
    <location>
        <begin position="765"/>
        <end position="1099"/>
    </location>
</feature>
<dbReference type="PANTHER" id="PTHR43403">
    <property type="entry name" value="NAD-SPECIFIC GLUTAMATE DEHYDROGENASE"/>
    <property type="match status" value="1"/>
</dbReference>
<dbReference type="GO" id="GO:0004352">
    <property type="term" value="F:glutamate dehydrogenase (NAD+) activity"/>
    <property type="evidence" value="ECO:0007669"/>
    <property type="project" value="InterPro"/>
</dbReference>
<evidence type="ECO:0000259" key="3">
    <source>
        <dbReference type="Pfam" id="PF21074"/>
    </source>
</evidence>
<dbReference type="OrthoDB" id="9758052at2"/>
<dbReference type="InterPro" id="IPR049064">
    <property type="entry name" value="NAD_Glu_DH_ACT3"/>
</dbReference>
<keyword evidence="6" id="KW-1185">Reference proteome</keyword>
<dbReference type="InterPro" id="IPR036291">
    <property type="entry name" value="NAD(P)-bd_dom_sf"/>
</dbReference>
<dbReference type="Pfam" id="PF21078">
    <property type="entry name" value="GDH_HM3"/>
    <property type="match status" value="1"/>
</dbReference>
<dbReference type="Pfam" id="PF21077">
    <property type="entry name" value="GDH_ACT3"/>
    <property type="match status" value="1"/>
</dbReference>
<dbReference type="GO" id="GO:0004069">
    <property type="term" value="F:L-aspartate:2-oxoglutarate aminotransferase activity"/>
    <property type="evidence" value="ECO:0007669"/>
    <property type="project" value="InterPro"/>
</dbReference>
<evidence type="ECO:0000313" key="6">
    <source>
        <dbReference type="Proteomes" id="UP000239814"/>
    </source>
</evidence>
<dbReference type="Pfam" id="PF05088">
    <property type="entry name" value="Bac_GDH_CD"/>
    <property type="match status" value="1"/>
</dbReference>
<dbReference type="AlphaFoldDB" id="A0A2S0KHQ9"/>
<dbReference type="Pfam" id="PF21074">
    <property type="entry name" value="GDH_C"/>
    <property type="match status" value="1"/>
</dbReference>
<dbReference type="SUPFAM" id="SSF53223">
    <property type="entry name" value="Aminoacid dehydrogenase-like, N-terminal domain"/>
    <property type="match status" value="1"/>
</dbReference>
<dbReference type="RefSeq" id="WP_105942937.1">
    <property type="nucleotide sequence ID" value="NZ_CP027433.1"/>
</dbReference>
<sequence>MNSTRDDDPSPARIEEPPAPAADHLTRLDRLAPGEVDVNLASAGEEGEGLFSLYAAGARVALSDVLPILHSLGVRVVDERPHSVVRPDGDHAWIYDFTLSPSALPADPARVVSAGGQTVGERFGDAFLAVWRGSAEVDQFNRLVLTSGLHWREVELLRGYAKYLGQARFPYSAQRIAGVLAEHPEMTQRIVALFRLQFAPGQADPDRAEVLVAELLTAIDAVASLDVDRILRAYLDLVRATLRTNYFRRLDDSVRHSSALALKFSPSLLGFLPAPRPRIEVYVYSPRVEGVHFRYGPVARGGLRWSDRLEDFRTEVLGLVKAQAVKNAVIVPVGAKGGFVSKRPPAATGDSAADREAFRAEGVACYRTFIAALLDVTDDVDPRTGVTVPPPLVVRRDPDDTYLVVAADKGTASFSDEANDVAARYGYWLGDAFASGGSVGYDHKGMGITAKGAWESVKRHFRELSLDPQSEDVTVAGIGDMSGDVFGNGMLMSPHIRLVAAFDHRHVFVDPDPDAARSFAERRRLFGLPRSSWADYDPALISPGGGVFPRSAKSIEITGEMRRALGIDDDVVPLTPTALIRAVLQAPVDLLWNGGIGTYVRASAETDLDVGDKANDAVRVAAPTVRARVIGEGGNLGVTPRGRVEFALAGGCVNTDALDNSAGVDCSDHEVNIKVLLDGLVSAGAVSPDARDALLVEMTDDVEQLVLRQNYSQNELVGTCRAAAAGRFAVHTRQIRQLEAKGALERDLEALPDDAEITARAARGVGLVSPELAVLIAHVKLDLKAALLESTFVDSEFLRDRLAGSFPHALRTRHPEAITAHPLRREILATVLANEVVDVGGVSYVFRICEDTGASAVDATRAFVAASSIVGVPDRVARIRETAPSVAVSNAMMSEVRRLVDRVARWLLDHRPQPLAVGAETARYAVGMTELMPTVLERLQGADAAIVDERSRPLIDAGADPVDAREVMSVLMAFPGLDIIDLADIAHCELDRAADVYYALNAHLSIDHLLTAISALDDTERWNALARLALRDDVYRSVRALTLDVLTFTDPDAPAAERIGDWEATNGARLGRTRAVLDEIARSRVRDLAALSVAAQQIRGMVSRGPVSSSDGSSVIE</sequence>
<name>A0A2S0KHQ9_9ACTN</name>
<evidence type="ECO:0000256" key="1">
    <source>
        <dbReference type="SAM" id="MobiDB-lite"/>
    </source>
</evidence>
<evidence type="ECO:0000259" key="4">
    <source>
        <dbReference type="Pfam" id="PF21077"/>
    </source>
</evidence>
<dbReference type="SUPFAM" id="SSF51735">
    <property type="entry name" value="NAD(P)-binding Rossmann-fold domains"/>
    <property type="match status" value="1"/>
</dbReference>
<organism evidence="5 6">
    <name type="scientific">Gordonia iterans</name>
    <dbReference type="NCBI Taxonomy" id="1004901"/>
    <lineage>
        <taxon>Bacteria</taxon>
        <taxon>Bacillati</taxon>
        <taxon>Actinomycetota</taxon>
        <taxon>Actinomycetes</taxon>
        <taxon>Mycobacteriales</taxon>
        <taxon>Gordoniaceae</taxon>
        <taxon>Gordonia</taxon>
    </lineage>
</organism>
<dbReference type="EMBL" id="CP027433">
    <property type="protein sequence ID" value="AVM01227.1"/>
    <property type="molecule type" value="Genomic_DNA"/>
</dbReference>
<dbReference type="InterPro" id="IPR049056">
    <property type="entry name" value="NAD_Glu_DH_HM3"/>
</dbReference>
<feature type="region of interest" description="Disordered" evidence="1">
    <location>
        <begin position="1"/>
        <end position="22"/>
    </location>
</feature>
<gene>
    <name evidence="5" type="ORF">C6V83_14190</name>
</gene>
<feature type="domain" description="NAD-glutamate dehydrogenase ACT3" evidence="4">
    <location>
        <begin position="45"/>
        <end position="102"/>
    </location>
</feature>
<accession>A0A2S0KHQ9</accession>
<evidence type="ECO:0000259" key="2">
    <source>
        <dbReference type="Pfam" id="PF05088"/>
    </source>
</evidence>
<reference evidence="5 6" key="1">
    <citation type="submission" date="2018-03" db="EMBL/GenBank/DDBJ databases">
        <title>Characteristics and genome of n-alkane degrading marine bacteria Gordonia iterans isolated from crude oil contaminated in Tae-an, South Korea.</title>
        <authorList>
            <person name="Lee S.-S."/>
            <person name="Kim H."/>
        </authorList>
    </citation>
    <scope>NUCLEOTIDE SEQUENCE [LARGE SCALE GENOMIC DNA]</scope>
    <source>
        <strain evidence="5 6">Co17</strain>
    </source>
</reference>
<dbReference type="KEGG" id="git:C6V83_14190"/>
<dbReference type="InterPro" id="IPR048381">
    <property type="entry name" value="GDH_C"/>
</dbReference>
<dbReference type="Gene3D" id="3.40.50.720">
    <property type="entry name" value="NAD(P)-binding Rossmann-like Domain"/>
    <property type="match status" value="1"/>
</dbReference>
<dbReference type="GO" id="GO:0006538">
    <property type="term" value="P:L-glutamate catabolic process"/>
    <property type="evidence" value="ECO:0007669"/>
    <property type="project" value="InterPro"/>
</dbReference>
<evidence type="ECO:0000313" key="5">
    <source>
        <dbReference type="EMBL" id="AVM01227.1"/>
    </source>
</evidence>
<dbReference type="InterPro" id="IPR046346">
    <property type="entry name" value="Aminoacid_DH-like_N_sf"/>
</dbReference>
<protein>
    <submittedName>
        <fullName evidence="5">NAD-glutamate dehydrogenase</fullName>
    </submittedName>
</protein>
<proteinExistence type="predicted"/>
<feature type="compositionally biased region" description="Basic and acidic residues" evidence="1">
    <location>
        <begin position="1"/>
        <end position="16"/>
    </location>
</feature>
<feature type="domain" description="NAD-glutamate dehydrogenase catalytic" evidence="2">
    <location>
        <begin position="215"/>
        <end position="717"/>
    </location>
</feature>
<dbReference type="Proteomes" id="UP000239814">
    <property type="component" value="Chromosome"/>
</dbReference>
<dbReference type="PANTHER" id="PTHR43403:SF1">
    <property type="entry name" value="NAD-SPECIFIC GLUTAMATE DEHYDROGENASE"/>
    <property type="match status" value="1"/>
</dbReference>
<dbReference type="InterPro" id="IPR028971">
    <property type="entry name" value="NAD-GDH_cat"/>
</dbReference>
<dbReference type="InterPro" id="IPR007780">
    <property type="entry name" value="NAD_Glu_DH_bac"/>
</dbReference>